<accession>A0AA35XB45</accession>
<organism evidence="6 7">
    <name type="scientific">Geodia barretti</name>
    <name type="common">Barrett's horny sponge</name>
    <dbReference type="NCBI Taxonomy" id="519541"/>
    <lineage>
        <taxon>Eukaryota</taxon>
        <taxon>Metazoa</taxon>
        <taxon>Porifera</taxon>
        <taxon>Demospongiae</taxon>
        <taxon>Heteroscleromorpha</taxon>
        <taxon>Tetractinellida</taxon>
        <taxon>Astrophorina</taxon>
        <taxon>Geodiidae</taxon>
        <taxon>Geodia</taxon>
    </lineage>
</organism>
<dbReference type="PANTHER" id="PTHR30461:SF26">
    <property type="entry name" value="RESOLVASE HOMOLOG YNEB"/>
    <property type="match status" value="1"/>
</dbReference>
<dbReference type="GO" id="GO:0000150">
    <property type="term" value="F:DNA strand exchange activity"/>
    <property type="evidence" value="ECO:0007669"/>
    <property type="project" value="InterPro"/>
</dbReference>
<evidence type="ECO:0000256" key="4">
    <source>
        <dbReference type="SAM" id="MobiDB-lite"/>
    </source>
</evidence>
<dbReference type="GO" id="GO:0015074">
    <property type="term" value="P:DNA integration"/>
    <property type="evidence" value="ECO:0007669"/>
    <property type="project" value="UniProtKB-KW"/>
</dbReference>
<gene>
    <name evidence="6" type="ORF">GBAR_LOCUS25424</name>
</gene>
<keyword evidence="3" id="KW-0233">DNA recombination</keyword>
<dbReference type="Proteomes" id="UP001174909">
    <property type="component" value="Unassembled WGS sequence"/>
</dbReference>
<keyword evidence="2" id="KW-0238">DNA-binding</keyword>
<evidence type="ECO:0000259" key="5">
    <source>
        <dbReference type="PROSITE" id="PS51736"/>
    </source>
</evidence>
<dbReference type="InterPro" id="IPR050639">
    <property type="entry name" value="SSR_resolvase"/>
</dbReference>
<sequence length="181" mass="19616">MPGSRSESPEDKNLDLQVERLVRAGCAMGNIRAEEASGAKNDRGGLLELLDLVVEGDTLVVTHIDRLSRGLTYGLQVIEGLHQAGVEFRSLAEDFDTATPPASSSSRWCSPSASGGGTRSGSARSRARRRRGPRGVSLADGPSLTEQQREYIRVERSKGVSQRELAKLLEVSRWTIQQVDG</sequence>
<comment type="caution">
    <text evidence="6">The sequence shown here is derived from an EMBL/GenBank/DDBJ whole genome shotgun (WGS) entry which is preliminary data.</text>
</comment>
<protein>
    <submittedName>
        <fullName evidence="6">Probable DNA-invertase y4cG</fullName>
    </submittedName>
</protein>
<evidence type="ECO:0000313" key="7">
    <source>
        <dbReference type="Proteomes" id="UP001174909"/>
    </source>
</evidence>
<dbReference type="PANTHER" id="PTHR30461">
    <property type="entry name" value="DNA-INVERTASE FROM LAMBDOID PROPHAGE"/>
    <property type="match status" value="1"/>
</dbReference>
<dbReference type="Gene3D" id="3.40.50.1390">
    <property type="entry name" value="Resolvase, N-terminal catalytic domain"/>
    <property type="match status" value="1"/>
</dbReference>
<proteinExistence type="predicted"/>
<dbReference type="InterPro" id="IPR036162">
    <property type="entry name" value="Resolvase-like_N_sf"/>
</dbReference>
<feature type="region of interest" description="Disordered" evidence="4">
    <location>
        <begin position="96"/>
        <end position="150"/>
    </location>
</feature>
<feature type="compositionally biased region" description="Low complexity" evidence="4">
    <location>
        <begin position="100"/>
        <end position="113"/>
    </location>
</feature>
<dbReference type="PROSITE" id="PS51736">
    <property type="entry name" value="RECOMBINASES_3"/>
    <property type="match status" value="1"/>
</dbReference>
<dbReference type="InterPro" id="IPR006119">
    <property type="entry name" value="Resolv_N"/>
</dbReference>
<dbReference type="GO" id="GO:0003677">
    <property type="term" value="F:DNA binding"/>
    <property type="evidence" value="ECO:0007669"/>
    <property type="project" value="UniProtKB-KW"/>
</dbReference>
<dbReference type="SMART" id="SM00857">
    <property type="entry name" value="Resolvase"/>
    <property type="match status" value="1"/>
</dbReference>
<dbReference type="AlphaFoldDB" id="A0AA35XB45"/>
<dbReference type="PROSITE" id="PS00398">
    <property type="entry name" value="RECOMBINASES_2"/>
    <property type="match status" value="1"/>
</dbReference>
<dbReference type="Pfam" id="PF00239">
    <property type="entry name" value="Resolvase"/>
    <property type="match status" value="1"/>
</dbReference>
<evidence type="ECO:0000313" key="6">
    <source>
        <dbReference type="EMBL" id="CAI8045986.1"/>
    </source>
</evidence>
<keyword evidence="7" id="KW-1185">Reference proteome</keyword>
<dbReference type="SUPFAM" id="SSF53041">
    <property type="entry name" value="Resolvase-like"/>
    <property type="match status" value="1"/>
</dbReference>
<name>A0AA35XB45_GEOBA</name>
<keyword evidence="1" id="KW-0229">DNA integration</keyword>
<evidence type="ECO:0000256" key="3">
    <source>
        <dbReference type="ARBA" id="ARBA00023172"/>
    </source>
</evidence>
<reference evidence="6" key="1">
    <citation type="submission" date="2023-03" db="EMBL/GenBank/DDBJ databases">
        <authorList>
            <person name="Steffen K."/>
            <person name="Cardenas P."/>
        </authorList>
    </citation>
    <scope>NUCLEOTIDE SEQUENCE</scope>
</reference>
<feature type="domain" description="Resolvase/invertase-type recombinase catalytic" evidence="5">
    <location>
        <begin position="1"/>
        <end position="141"/>
    </location>
</feature>
<dbReference type="InterPro" id="IPR006118">
    <property type="entry name" value="Recombinase_CS"/>
</dbReference>
<dbReference type="EMBL" id="CASHTH010003518">
    <property type="protein sequence ID" value="CAI8045986.1"/>
    <property type="molecule type" value="Genomic_DNA"/>
</dbReference>
<evidence type="ECO:0000256" key="1">
    <source>
        <dbReference type="ARBA" id="ARBA00022908"/>
    </source>
</evidence>
<evidence type="ECO:0000256" key="2">
    <source>
        <dbReference type="ARBA" id="ARBA00023125"/>
    </source>
</evidence>